<feature type="domain" description="DUF6382" evidence="3">
    <location>
        <begin position="34"/>
        <end position="154"/>
    </location>
</feature>
<comment type="caution">
    <text evidence="4">The sequence shown here is derived from an EMBL/GenBank/DDBJ whole genome shotgun (WGS) entry which is preliminary data.</text>
</comment>
<evidence type="ECO:0000256" key="1">
    <source>
        <dbReference type="SAM" id="MobiDB-lite"/>
    </source>
</evidence>
<organism evidence="4 5">
    <name type="scientific">Candidatus Reconcilbacillus cellulovorans</name>
    <dbReference type="NCBI Taxonomy" id="1906605"/>
    <lineage>
        <taxon>Bacteria</taxon>
        <taxon>Bacillati</taxon>
        <taxon>Bacillota</taxon>
        <taxon>Bacilli</taxon>
        <taxon>Bacillales</taxon>
        <taxon>Paenibacillaceae</taxon>
        <taxon>Candidatus Reconcilbacillus</taxon>
    </lineage>
</organism>
<keyword evidence="2" id="KW-0472">Membrane</keyword>
<protein>
    <recommendedName>
        <fullName evidence="3">DUF6382 domain-containing protein</fullName>
    </recommendedName>
</protein>
<dbReference type="Pfam" id="PF19909">
    <property type="entry name" value="DUF6382"/>
    <property type="match status" value="1"/>
</dbReference>
<sequence length="295" mass="33062">MNNVVMTVDKATGFLEIRRNPPLTISDLAPTPLRMLERCPAIPCVLPVVVIEIDLEVVLRYPLRGLLPLSEFWASRSPTLDETWRCLLEISKTLEECGQYLLHPNDFLLDPEYVYIGSSPSDVGLVCLPLRDGKEHRNAQDEFARLVRFLFDRTSAFPDAMRICETMMRTQAPFAEVRRYCSLRLQSIAVTIPTKAAGQESKLARENPTKLPLPEPADVRGENPKKTWAVAAVGLLVGWWLAIRSETVGYWGLAFAGMSSVVLLVSKLLRIRRKSAPAEGQRTQKSMGSSDQQPL</sequence>
<keyword evidence="2" id="KW-0812">Transmembrane</keyword>
<feature type="compositionally biased region" description="Polar residues" evidence="1">
    <location>
        <begin position="281"/>
        <end position="295"/>
    </location>
</feature>
<evidence type="ECO:0000259" key="3">
    <source>
        <dbReference type="Pfam" id="PF19909"/>
    </source>
</evidence>
<accession>A0A2A6DZ39</accession>
<evidence type="ECO:0000256" key="2">
    <source>
        <dbReference type="SAM" id="Phobius"/>
    </source>
</evidence>
<feature type="region of interest" description="Disordered" evidence="1">
    <location>
        <begin position="276"/>
        <end position="295"/>
    </location>
</feature>
<dbReference type="EMBL" id="MOXJ01000022">
    <property type="protein sequence ID" value="PDO09995.1"/>
    <property type="molecule type" value="Genomic_DNA"/>
</dbReference>
<evidence type="ECO:0000313" key="5">
    <source>
        <dbReference type="Proteomes" id="UP000243688"/>
    </source>
</evidence>
<proteinExistence type="predicted"/>
<gene>
    <name evidence="4" type="ORF">BLM47_09730</name>
</gene>
<dbReference type="InterPro" id="IPR045962">
    <property type="entry name" value="DUF6382"/>
</dbReference>
<reference evidence="4 5" key="1">
    <citation type="submission" date="2016-12" db="EMBL/GenBank/DDBJ databases">
        <title>Candidatus Reconcilibacillus cellulovorans genome.</title>
        <authorList>
            <person name="Kolinko S."/>
            <person name="Wu Y.-W."/>
            <person name="Tachea F."/>
            <person name="Denzel E."/>
            <person name="Hiras J."/>
            <person name="Baecker N."/>
            <person name="Chan L.J."/>
            <person name="Eichorst S.A."/>
            <person name="Frey D."/>
            <person name="Adams P.D."/>
            <person name="Pray T."/>
            <person name="Tanjore D."/>
            <person name="Petzold C.J."/>
            <person name="Gladden J.M."/>
            <person name="Simmons B.A."/>
            <person name="Singer S.W."/>
        </authorList>
    </citation>
    <scope>NUCLEOTIDE SEQUENCE [LARGE SCALE GENOMIC DNA]</scope>
    <source>
        <strain evidence="4">JTherm</strain>
    </source>
</reference>
<keyword evidence="2" id="KW-1133">Transmembrane helix</keyword>
<feature type="region of interest" description="Disordered" evidence="1">
    <location>
        <begin position="199"/>
        <end position="219"/>
    </location>
</feature>
<feature type="transmembrane region" description="Helical" evidence="2">
    <location>
        <begin position="227"/>
        <end position="243"/>
    </location>
</feature>
<dbReference type="AlphaFoldDB" id="A0A2A6DZ39"/>
<feature type="transmembrane region" description="Helical" evidence="2">
    <location>
        <begin position="249"/>
        <end position="269"/>
    </location>
</feature>
<evidence type="ECO:0000313" key="4">
    <source>
        <dbReference type="EMBL" id="PDO09995.1"/>
    </source>
</evidence>
<name>A0A2A6DZ39_9BACL</name>
<dbReference type="Proteomes" id="UP000243688">
    <property type="component" value="Unassembled WGS sequence"/>
</dbReference>